<accession>K9W8T9</accession>
<dbReference type="HOGENOM" id="CLU_135541_0_0_3"/>
<sequence>MAVTLKELTIDSGERETLIERLRLERKAVLIQIKEKGFKFGQKSAHNLSYQDFQRLEQRKDITASLDAADFENMWEFLNAHKPQAEMGLDEEGLCGLLVISEHNKSAFVKGWIEGVLSVWNDIKNQVNTTDL</sequence>
<protein>
    <submittedName>
        <fullName evidence="1">Uncharacterized protein</fullName>
    </submittedName>
</protein>
<dbReference type="AlphaFoldDB" id="K9W8T9"/>
<proteinExistence type="predicted"/>
<dbReference type="KEGG" id="mic:Mic7113_0291"/>
<organism evidence="1 2">
    <name type="scientific">Allocoleopsis franciscana PCC 7113</name>
    <dbReference type="NCBI Taxonomy" id="1173027"/>
    <lineage>
        <taxon>Bacteria</taxon>
        <taxon>Bacillati</taxon>
        <taxon>Cyanobacteriota</taxon>
        <taxon>Cyanophyceae</taxon>
        <taxon>Coleofasciculales</taxon>
        <taxon>Coleofasciculaceae</taxon>
        <taxon>Allocoleopsis</taxon>
        <taxon>Allocoleopsis franciscana</taxon>
    </lineage>
</organism>
<evidence type="ECO:0000313" key="2">
    <source>
        <dbReference type="Proteomes" id="UP000010471"/>
    </source>
</evidence>
<keyword evidence="2" id="KW-1185">Reference proteome</keyword>
<dbReference type="Proteomes" id="UP000010471">
    <property type="component" value="Chromosome"/>
</dbReference>
<dbReference type="EMBL" id="CP003630">
    <property type="protein sequence ID" value="AFZ16221.1"/>
    <property type="molecule type" value="Genomic_DNA"/>
</dbReference>
<gene>
    <name evidence="1" type="ORF">Mic7113_0291</name>
</gene>
<dbReference type="eggNOG" id="ENOG5030MP4">
    <property type="taxonomic scope" value="Bacteria"/>
</dbReference>
<name>K9W8T9_9CYAN</name>
<reference evidence="1 2" key="1">
    <citation type="submission" date="2012-06" db="EMBL/GenBank/DDBJ databases">
        <title>Finished chromosome of genome of Microcoleus sp. PCC 7113.</title>
        <authorList>
            <consortium name="US DOE Joint Genome Institute"/>
            <person name="Gugger M."/>
            <person name="Coursin T."/>
            <person name="Rippka R."/>
            <person name="Tandeau De Marsac N."/>
            <person name="Huntemann M."/>
            <person name="Wei C.-L."/>
            <person name="Han J."/>
            <person name="Detter J.C."/>
            <person name="Han C."/>
            <person name="Tapia R."/>
            <person name="Chen A."/>
            <person name="Kyrpides N."/>
            <person name="Mavromatis K."/>
            <person name="Markowitz V."/>
            <person name="Szeto E."/>
            <person name="Ivanova N."/>
            <person name="Pagani I."/>
            <person name="Pati A."/>
            <person name="Goodwin L."/>
            <person name="Nordberg H.P."/>
            <person name="Cantor M.N."/>
            <person name="Hua S.X."/>
            <person name="Woyke T."/>
            <person name="Kerfeld C.A."/>
        </authorList>
    </citation>
    <scope>NUCLEOTIDE SEQUENCE [LARGE SCALE GENOMIC DNA]</scope>
    <source>
        <strain evidence="1 2">PCC 7113</strain>
    </source>
</reference>
<evidence type="ECO:0000313" key="1">
    <source>
        <dbReference type="EMBL" id="AFZ16221.1"/>
    </source>
</evidence>